<gene>
    <name evidence="1" type="ORF">Lpp126_06375</name>
</gene>
<keyword evidence="1" id="KW-0808">Transferase</keyword>
<dbReference type="AlphaFoldDB" id="S2RKR8"/>
<dbReference type="GO" id="GO:0016740">
    <property type="term" value="F:transferase activity"/>
    <property type="evidence" value="ECO:0007669"/>
    <property type="project" value="UniProtKB-KW"/>
</dbReference>
<evidence type="ECO:0000313" key="2">
    <source>
        <dbReference type="Proteomes" id="UP000014243"/>
    </source>
</evidence>
<evidence type="ECO:0000313" key="1">
    <source>
        <dbReference type="EMBL" id="EPC78727.1"/>
    </source>
</evidence>
<protein>
    <submittedName>
        <fullName evidence="1">Acetyltransferase</fullName>
    </submittedName>
</protein>
<dbReference type="Proteomes" id="UP000014243">
    <property type="component" value="Unassembled WGS sequence"/>
</dbReference>
<reference evidence="1 2" key="1">
    <citation type="journal article" date="2013" name="PLoS ONE">
        <title>Lactobacillus paracasei comparative genomics: towards species pan-genome definition and exploitation of diversity.</title>
        <authorList>
            <person name="Smokvina T."/>
            <person name="Wels M."/>
            <person name="Polka J."/>
            <person name="Chervaux C."/>
            <person name="Brisse S."/>
            <person name="Boekhorst J."/>
            <person name="van Hylckama Vlieg J.E."/>
            <person name="Siezen R.J."/>
        </authorList>
    </citation>
    <scope>NUCLEOTIDE SEQUENCE [LARGE SCALE GENOMIC DNA]</scope>
    <source>
        <strain evidence="1 2">Lpp126</strain>
    </source>
</reference>
<proteinExistence type="predicted"/>
<organism evidence="1 2">
    <name type="scientific">Lacticaseibacillus paracasei subsp. paracasei Lpp126</name>
    <dbReference type="NCBI Taxonomy" id="1256206"/>
    <lineage>
        <taxon>Bacteria</taxon>
        <taxon>Bacillati</taxon>
        <taxon>Bacillota</taxon>
        <taxon>Bacilli</taxon>
        <taxon>Lactobacillales</taxon>
        <taxon>Lactobacillaceae</taxon>
        <taxon>Lacticaseibacillus</taxon>
    </lineage>
</organism>
<comment type="caution">
    <text evidence="1">The sequence shown here is derived from an EMBL/GenBank/DDBJ whole genome shotgun (WGS) entry which is preliminary data.</text>
</comment>
<name>S2RKR8_LACPA</name>
<sequence>MQKAQLEPTAFAADECQQIGGSFSANKRGAIF</sequence>
<dbReference type="PATRIC" id="fig|1256206.3.peg.978"/>
<accession>S2RKR8</accession>
<dbReference type="EMBL" id="ANKC01000444">
    <property type="protein sequence ID" value="EPC78727.1"/>
    <property type="molecule type" value="Genomic_DNA"/>
</dbReference>